<dbReference type="OrthoDB" id="7130006at2759"/>
<dbReference type="Proteomes" id="UP000012174">
    <property type="component" value="Unassembled WGS sequence"/>
</dbReference>
<dbReference type="Pfam" id="PF06441">
    <property type="entry name" value="EHN"/>
    <property type="match status" value="1"/>
</dbReference>
<dbReference type="InterPro" id="IPR010497">
    <property type="entry name" value="Epoxide_hydro_N"/>
</dbReference>
<dbReference type="OMA" id="PLIDFWL"/>
<dbReference type="KEGG" id="ela:UCREL1_1394"/>
<feature type="domain" description="Epoxide hydrolase N-terminal" evidence="4">
    <location>
        <begin position="20"/>
        <end position="137"/>
    </location>
</feature>
<feature type="compositionally biased region" description="Low complexity" evidence="3">
    <location>
        <begin position="399"/>
        <end position="409"/>
    </location>
</feature>
<dbReference type="GO" id="GO:0004301">
    <property type="term" value="F:epoxide hydrolase activity"/>
    <property type="evidence" value="ECO:0007669"/>
    <property type="project" value="TreeGrafter"/>
</dbReference>
<dbReference type="HOGENOM" id="CLU_019414_5_0_1"/>
<dbReference type="Gene3D" id="3.40.50.1820">
    <property type="entry name" value="alpha/beta hydrolase"/>
    <property type="match status" value="1"/>
</dbReference>
<dbReference type="GO" id="GO:0097176">
    <property type="term" value="P:epoxide metabolic process"/>
    <property type="evidence" value="ECO:0007669"/>
    <property type="project" value="TreeGrafter"/>
</dbReference>
<reference evidence="6" key="1">
    <citation type="journal article" date="2013" name="Genome Announc.">
        <title>Draft genome sequence of the grapevine dieback fungus Eutypa lata UCR-EL1.</title>
        <authorList>
            <person name="Blanco-Ulate B."/>
            <person name="Rolshausen P.E."/>
            <person name="Cantu D."/>
        </authorList>
    </citation>
    <scope>NUCLEOTIDE SEQUENCE [LARGE SCALE GENOMIC DNA]</scope>
    <source>
        <strain evidence="6">UCR-EL1</strain>
    </source>
</reference>
<evidence type="ECO:0000256" key="3">
    <source>
        <dbReference type="SAM" id="MobiDB-lite"/>
    </source>
</evidence>
<evidence type="ECO:0000313" key="6">
    <source>
        <dbReference type="Proteomes" id="UP000012174"/>
    </source>
</evidence>
<feature type="compositionally biased region" description="Polar residues" evidence="3">
    <location>
        <begin position="299"/>
        <end position="308"/>
    </location>
</feature>
<dbReference type="SUPFAM" id="SSF53474">
    <property type="entry name" value="alpha/beta-Hydrolases"/>
    <property type="match status" value="1"/>
</dbReference>
<organism evidence="5 6">
    <name type="scientific">Eutypa lata (strain UCR-EL1)</name>
    <name type="common">Grapevine dieback disease fungus</name>
    <name type="synonym">Eutypa armeniacae</name>
    <dbReference type="NCBI Taxonomy" id="1287681"/>
    <lineage>
        <taxon>Eukaryota</taxon>
        <taxon>Fungi</taxon>
        <taxon>Dikarya</taxon>
        <taxon>Ascomycota</taxon>
        <taxon>Pezizomycotina</taxon>
        <taxon>Sordariomycetes</taxon>
        <taxon>Xylariomycetidae</taxon>
        <taxon>Xylariales</taxon>
        <taxon>Diatrypaceae</taxon>
        <taxon>Eutypa</taxon>
    </lineage>
</organism>
<name>M7T3V6_EUTLA</name>
<feature type="compositionally biased region" description="Low complexity" evidence="3">
    <location>
        <begin position="278"/>
        <end position="298"/>
    </location>
</feature>
<proteinExistence type="inferred from homology"/>
<feature type="compositionally biased region" description="Basic residues" evidence="3">
    <location>
        <begin position="389"/>
        <end position="398"/>
    </location>
</feature>
<evidence type="ECO:0000313" key="5">
    <source>
        <dbReference type="EMBL" id="EMR71558.1"/>
    </source>
</evidence>
<feature type="region of interest" description="Disordered" evidence="3">
    <location>
        <begin position="528"/>
        <end position="628"/>
    </location>
</feature>
<dbReference type="PANTHER" id="PTHR21661:SF71">
    <property type="entry name" value="EPOXIDE HYDROLASE N-TERMINAL DOMAIN-CONTAINING PROTEIN"/>
    <property type="match status" value="1"/>
</dbReference>
<dbReference type="PANTHER" id="PTHR21661">
    <property type="entry name" value="EPOXIDE HYDROLASE 1-RELATED"/>
    <property type="match status" value="1"/>
</dbReference>
<evidence type="ECO:0000256" key="1">
    <source>
        <dbReference type="ARBA" id="ARBA00010088"/>
    </source>
</evidence>
<feature type="region of interest" description="Disordered" evidence="3">
    <location>
        <begin position="278"/>
        <end position="311"/>
    </location>
</feature>
<comment type="similarity">
    <text evidence="1">Belongs to the peptidase S33 family.</text>
</comment>
<evidence type="ECO:0000256" key="2">
    <source>
        <dbReference type="ARBA" id="ARBA00022801"/>
    </source>
</evidence>
<sequence>MAHEIEEAGTAAAPPAADEVKPYRIHISSRYLDLTRQKLEITRLPREPAEPKSHSWWAPKPQVEPLIDFWLEQYSWRAQEDALNVQLPQFRTGFTVSPSSSSPETLVRLHFVHVRSPHANAVPLLLIPPFPASNLSFGHLIKHFTEPEGDVATAANQPFHLVIPALPGLGFSDALPNNVPAISTTARLLDSLMRRLSYHYYLTTNASAGSASPAGIDYKLARRLATHHSDSCLGTHLISPPLTRPKLKEAPVEWAKYSVARLTRAPVLGYRAEDFSAMSRSSRARSPPSSTSSSSSPSNKKTQAQTPSLDPLALREPNALAYALCDSPTGLLVYVLMILRLLDPRSELAPTEVINLTHLAWLPGPEAAMRFWAYCAHHSEEEEEEGKKAQQKLSKKRGSASSSSSTKPKVGITVFLGGDGAGGSGSSSTGAAQAPPPIVEDQPANSNNSYCYSCPSWANPKFDVVHAHRAPGMPGLLAWQRPEIIAAGVRGLAAALIKAGDGARLREDAAAAPSLPAASAAPLEQVVIGNDGNNNGGPASASASAPTASAVANPPRTPTHLAPPSSGANNISRLRPRREISDDTAVGSRDSLSMPAKDKDSSPAVSASIDFASLKTSPLLPPDDDDDDRMMAAEAQREVGATEPVVADAAVVGDGESRK</sequence>
<dbReference type="EMBL" id="KB705623">
    <property type="protein sequence ID" value="EMR71558.1"/>
    <property type="molecule type" value="Genomic_DNA"/>
</dbReference>
<feature type="compositionally biased region" description="Low complexity" evidence="3">
    <location>
        <begin position="528"/>
        <end position="554"/>
    </location>
</feature>
<evidence type="ECO:0000259" key="4">
    <source>
        <dbReference type="Pfam" id="PF06441"/>
    </source>
</evidence>
<feature type="region of interest" description="Disordered" evidence="3">
    <location>
        <begin position="423"/>
        <end position="442"/>
    </location>
</feature>
<dbReference type="eggNOG" id="KOG2565">
    <property type="taxonomic scope" value="Eukaryota"/>
</dbReference>
<keyword evidence="6" id="KW-1185">Reference proteome</keyword>
<dbReference type="STRING" id="1287681.M7T3V6"/>
<dbReference type="InterPro" id="IPR029058">
    <property type="entry name" value="AB_hydrolase_fold"/>
</dbReference>
<keyword evidence="2 5" id="KW-0378">Hydrolase</keyword>
<protein>
    <submittedName>
        <fullName evidence="5">Putative epoxide hydrolase protein</fullName>
    </submittedName>
</protein>
<accession>M7T3V6</accession>
<dbReference type="AlphaFoldDB" id="M7T3V6"/>
<gene>
    <name evidence="5" type="ORF">UCREL1_1394</name>
</gene>
<feature type="region of interest" description="Disordered" evidence="3">
    <location>
        <begin position="383"/>
        <end position="410"/>
    </location>
</feature>